<keyword evidence="7 12" id="KW-0812">Transmembrane</keyword>
<feature type="transmembrane region" description="Helical" evidence="12">
    <location>
        <begin position="9"/>
        <end position="30"/>
    </location>
</feature>
<feature type="transmembrane region" description="Helical" evidence="12">
    <location>
        <begin position="238"/>
        <end position="262"/>
    </location>
</feature>
<evidence type="ECO:0000256" key="11">
    <source>
        <dbReference type="ARBA" id="ARBA00023136"/>
    </source>
</evidence>
<comment type="caution">
    <text evidence="13">The sequence shown here is derived from an EMBL/GenBank/DDBJ whole genome shotgun (WGS) entry which is preliminary data.</text>
</comment>
<name>A0ABT2SLG8_9FIRM</name>
<keyword evidence="4" id="KW-1003">Cell membrane</keyword>
<dbReference type="PIRSF" id="PIRSF006247">
    <property type="entry name" value="TrkH"/>
    <property type="match status" value="1"/>
</dbReference>
<evidence type="ECO:0000256" key="6">
    <source>
        <dbReference type="ARBA" id="ARBA00022538"/>
    </source>
</evidence>
<comment type="similarity">
    <text evidence="2">Belongs to the TrkH potassium transport family.</text>
</comment>
<feature type="transmembrane region" description="Helical" evidence="12">
    <location>
        <begin position="70"/>
        <end position="91"/>
    </location>
</feature>
<keyword evidence="10" id="KW-0406">Ion transport</keyword>
<feature type="transmembrane region" description="Helical" evidence="12">
    <location>
        <begin position="456"/>
        <end position="476"/>
    </location>
</feature>
<dbReference type="EMBL" id="JAOQKE010000008">
    <property type="protein sequence ID" value="MCU6725326.1"/>
    <property type="molecule type" value="Genomic_DNA"/>
</dbReference>
<dbReference type="PANTHER" id="PTHR32024">
    <property type="entry name" value="TRK SYSTEM POTASSIUM UPTAKE PROTEIN TRKG-RELATED"/>
    <property type="match status" value="1"/>
</dbReference>
<feature type="transmembrane region" description="Helical" evidence="12">
    <location>
        <begin position="36"/>
        <end position="58"/>
    </location>
</feature>
<evidence type="ECO:0000256" key="5">
    <source>
        <dbReference type="ARBA" id="ARBA00022519"/>
    </source>
</evidence>
<keyword evidence="3" id="KW-0813">Transport</keyword>
<keyword evidence="6" id="KW-0633">Potassium transport</keyword>
<evidence type="ECO:0000256" key="3">
    <source>
        <dbReference type="ARBA" id="ARBA00022448"/>
    </source>
</evidence>
<keyword evidence="11 12" id="KW-0472">Membrane</keyword>
<reference evidence="13 14" key="1">
    <citation type="journal article" date="2021" name="ISME Commun">
        <title>Automated analysis of genomic sequences facilitates high-throughput and comprehensive description of bacteria.</title>
        <authorList>
            <person name="Hitch T.C.A."/>
        </authorList>
    </citation>
    <scope>NUCLEOTIDE SEQUENCE [LARGE SCALE GENOMIC DNA]</scope>
    <source>
        <strain evidence="13 14">Sanger_29</strain>
    </source>
</reference>
<evidence type="ECO:0000313" key="13">
    <source>
        <dbReference type="EMBL" id="MCU6725326.1"/>
    </source>
</evidence>
<feature type="transmembrane region" description="Helical" evidence="12">
    <location>
        <begin position="395"/>
        <end position="415"/>
    </location>
</feature>
<gene>
    <name evidence="13" type="ORF">OCV47_08185</name>
</gene>
<sequence>MNYKMMGRFIAQILGIEVIFMIPALCISIYCRESAAIRGFSWSMVMIALLALGLHALCRKGKKRFYAREGMVCVGLSWIVMSLMGALPFYISREIPKYIDCFFEIVSGFTTTGSSILPEVESLSKGILYWRSFSHWLGGMGILVFLLAISSLKGSKGGYTMHLLRAESPGPNVGKLVPKMKQTAEILYVLYILLTVLNILFLLIGRMPLFDAVCTAFGTAGTGGFGIKNDSIASYSPYLQNVCTVFMLLFGVNFSCYYLILIRQFKTVWKDEELRMYLGMVLGSIVLITINIYGMYDSLGETVRHAAFQVASIMTTTGFATTDFDLWPSFSKAILLCLMVIGASAGSTGGGFKCGRALLLFKNMRRNLKKALYPRRVEVVCNNGQMMEESVLSNINTYLSAYVIIIIVSFLLISLDGFSTTTNFSAVLACFNNIGPGLEAVGPTCNFGGYSVLSKLVLIFDMLAGRLEIFPILMLLSQSTWKKG</sequence>
<evidence type="ECO:0000256" key="4">
    <source>
        <dbReference type="ARBA" id="ARBA00022475"/>
    </source>
</evidence>
<keyword evidence="5" id="KW-0997">Cell inner membrane</keyword>
<evidence type="ECO:0000256" key="9">
    <source>
        <dbReference type="ARBA" id="ARBA00022989"/>
    </source>
</evidence>
<organism evidence="13 14">
    <name type="scientific">Muricoprocola aceti</name>
    <dbReference type="NCBI Taxonomy" id="2981772"/>
    <lineage>
        <taxon>Bacteria</taxon>
        <taxon>Bacillati</taxon>
        <taxon>Bacillota</taxon>
        <taxon>Clostridia</taxon>
        <taxon>Lachnospirales</taxon>
        <taxon>Lachnospiraceae</taxon>
        <taxon>Muricoprocola</taxon>
    </lineage>
</organism>
<evidence type="ECO:0000256" key="10">
    <source>
        <dbReference type="ARBA" id="ARBA00023065"/>
    </source>
</evidence>
<comment type="subcellular location">
    <subcellularLocation>
        <location evidence="1">Cell inner membrane</location>
        <topology evidence="1">Multi-pass membrane protein</topology>
    </subcellularLocation>
</comment>
<proteinExistence type="inferred from homology"/>
<feature type="transmembrane region" description="Helical" evidence="12">
    <location>
        <begin position="274"/>
        <end position="296"/>
    </location>
</feature>
<keyword evidence="9 12" id="KW-1133">Transmembrane helix</keyword>
<dbReference type="InterPro" id="IPR003445">
    <property type="entry name" value="Cat_transpt"/>
</dbReference>
<dbReference type="RefSeq" id="WP_262654650.1">
    <property type="nucleotide sequence ID" value="NZ_JAOQKE010000008.1"/>
</dbReference>
<feature type="transmembrane region" description="Helical" evidence="12">
    <location>
        <begin position="333"/>
        <end position="361"/>
    </location>
</feature>
<dbReference type="PANTHER" id="PTHR32024:SF2">
    <property type="entry name" value="TRK SYSTEM POTASSIUM UPTAKE PROTEIN TRKG-RELATED"/>
    <property type="match status" value="1"/>
</dbReference>
<evidence type="ECO:0000256" key="12">
    <source>
        <dbReference type="SAM" id="Phobius"/>
    </source>
</evidence>
<evidence type="ECO:0000256" key="8">
    <source>
        <dbReference type="ARBA" id="ARBA00022958"/>
    </source>
</evidence>
<protein>
    <submittedName>
        <fullName evidence="13">TrkH family potassium uptake protein</fullName>
    </submittedName>
</protein>
<evidence type="ECO:0000256" key="2">
    <source>
        <dbReference type="ARBA" id="ARBA00009137"/>
    </source>
</evidence>
<dbReference type="Pfam" id="PF02386">
    <property type="entry name" value="TrkH"/>
    <property type="match status" value="1"/>
</dbReference>
<dbReference type="Proteomes" id="UP001652338">
    <property type="component" value="Unassembled WGS sequence"/>
</dbReference>
<evidence type="ECO:0000256" key="7">
    <source>
        <dbReference type="ARBA" id="ARBA00022692"/>
    </source>
</evidence>
<keyword evidence="8" id="KW-0630">Potassium</keyword>
<evidence type="ECO:0000256" key="1">
    <source>
        <dbReference type="ARBA" id="ARBA00004429"/>
    </source>
</evidence>
<feature type="transmembrane region" description="Helical" evidence="12">
    <location>
        <begin position="186"/>
        <end position="204"/>
    </location>
</feature>
<evidence type="ECO:0000313" key="14">
    <source>
        <dbReference type="Proteomes" id="UP001652338"/>
    </source>
</evidence>
<dbReference type="InterPro" id="IPR004772">
    <property type="entry name" value="TrkH"/>
</dbReference>
<feature type="transmembrane region" description="Helical" evidence="12">
    <location>
        <begin position="133"/>
        <end position="152"/>
    </location>
</feature>
<keyword evidence="14" id="KW-1185">Reference proteome</keyword>
<accession>A0ABT2SLG8</accession>